<keyword evidence="2" id="KW-0378">Hydrolase</keyword>
<dbReference type="PANTHER" id="PTHR12370">
    <property type="entry name" value="PHOSPHOLIPASE B-RELATED"/>
    <property type="match status" value="1"/>
</dbReference>
<sequence>MRTQPFLRLLVLLPLAGLLFATPPLPSEQLALLAKGHRFQRAGWIYIHAEGPPRARGFQHGFLLAKEIADGLKKTRASWEHLSALPWDWYVARADALLTAKIDAENLAELEGMLEGLASAGIRSSRAELVAYNAQTELFGYWWPQEFRKLKEGAKVPLPESCSAFIATGSWTADGGVVLGHNTMQDYHLAPPNVVLDLVPEKGQRILMQTTPGWIHSGTDFWVTSAGLVGAETTIGAFDGFDPSGLPEFSRMRRASQDAATIDDWCRIMQAGNNGGYANAWLLGDVNTGEIARLELGLKVVSLERTMDGVFTGSNIAENPKLLRFETTSNEVDIRASSVARRVRWKQLMARHKGRLDLALARRFEADHFDAFYGRERIGGRSLCAHHELDRDPAGNWPGVPYGPAGTLDAKVLDAKQAKAMSFSARWGAACGRPFDAAAFLAKHPQFEWMKDLLDNRPAQPWTTFRAGDRK</sequence>
<dbReference type="Proteomes" id="UP000886657">
    <property type="component" value="Unassembled WGS sequence"/>
</dbReference>
<protein>
    <recommendedName>
        <fullName evidence="8">Peptidase C45</fullName>
    </recommendedName>
</protein>
<accession>A0A9D7SG96</accession>
<comment type="caution">
    <text evidence="6">The sequence shown here is derived from an EMBL/GenBank/DDBJ whole genome shotgun (WGS) entry which is preliminary data.</text>
</comment>
<dbReference type="Pfam" id="PF04916">
    <property type="entry name" value="Phospholip_B"/>
    <property type="match status" value="1"/>
</dbReference>
<keyword evidence="1" id="KW-0732">Signal</keyword>
<dbReference type="Gene3D" id="3.60.60.30">
    <property type="match status" value="1"/>
</dbReference>
<evidence type="ECO:0008006" key="8">
    <source>
        <dbReference type="Google" id="ProtNLM"/>
    </source>
</evidence>
<evidence type="ECO:0000256" key="1">
    <source>
        <dbReference type="ARBA" id="ARBA00022729"/>
    </source>
</evidence>
<evidence type="ECO:0000256" key="4">
    <source>
        <dbReference type="ARBA" id="ARBA00023098"/>
    </source>
</evidence>
<evidence type="ECO:0000256" key="5">
    <source>
        <dbReference type="ARBA" id="ARBA00023180"/>
    </source>
</evidence>
<dbReference type="GO" id="GO:0004620">
    <property type="term" value="F:phospholipase activity"/>
    <property type="evidence" value="ECO:0007669"/>
    <property type="project" value="InterPro"/>
</dbReference>
<dbReference type="AlphaFoldDB" id="A0A9D7SG96"/>
<keyword evidence="5" id="KW-0325">Glycoprotein</keyword>
<keyword evidence="4" id="KW-0443">Lipid metabolism</keyword>
<evidence type="ECO:0000256" key="2">
    <source>
        <dbReference type="ARBA" id="ARBA00022801"/>
    </source>
</evidence>
<dbReference type="InterPro" id="IPR047794">
    <property type="entry name" value="C45_proenzyme-like"/>
</dbReference>
<evidence type="ECO:0000313" key="6">
    <source>
        <dbReference type="EMBL" id="MBK9795461.1"/>
    </source>
</evidence>
<dbReference type="InterPro" id="IPR007000">
    <property type="entry name" value="PLipase_B-like"/>
</dbReference>
<dbReference type="GO" id="GO:0009395">
    <property type="term" value="P:phospholipid catabolic process"/>
    <property type="evidence" value="ECO:0007669"/>
    <property type="project" value="TreeGrafter"/>
</dbReference>
<name>A0A9D7SG96_9BACT</name>
<keyword evidence="3" id="KW-0442">Lipid degradation</keyword>
<dbReference type="GO" id="GO:0005576">
    <property type="term" value="C:extracellular region"/>
    <property type="evidence" value="ECO:0007669"/>
    <property type="project" value="TreeGrafter"/>
</dbReference>
<evidence type="ECO:0000256" key="3">
    <source>
        <dbReference type="ARBA" id="ARBA00022963"/>
    </source>
</evidence>
<dbReference type="PANTHER" id="PTHR12370:SF3">
    <property type="entry name" value="PHOSPHOLIPASE B-LIKE 2-RELATED"/>
    <property type="match status" value="1"/>
</dbReference>
<gene>
    <name evidence="6" type="ORF">IPP58_03000</name>
</gene>
<reference evidence="6" key="1">
    <citation type="submission" date="2020-10" db="EMBL/GenBank/DDBJ databases">
        <title>Connecting structure to function with the recovery of over 1000 high-quality activated sludge metagenome-assembled genomes encoding full-length rRNA genes using long-read sequencing.</title>
        <authorList>
            <person name="Singleton C.M."/>
            <person name="Petriglieri F."/>
            <person name="Kristensen J.M."/>
            <person name="Kirkegaard R.H."/>
            <person name="Michaelsen T.Y."/>
            <person name="Andersen M.H."/>
            <person name="Karst S.M."/>
            <person name="Dueholm M.S."/>
            <person name="Nielsen P.H."/>
            <person name="Albertsen M."/>
        </authorList>
    </citation>
    <scope>NUCLEOTIDE SEQUENCE</scope>
    <source>
        <strain evidence="6">Skiv_18-Q3-R9-52_MAXAC.067</strain>
    </source>
</reference>
<organism evidence="6 7">
    <name type="scientific">Candidatus Geothrix skivensis</name>
    <dbReference type="NCBI Taxonomy" id="2954439"/>
    <lineage>
        <taxon>Bacteria</taxon>
        <taxon>Pseudomonadati</taxon>
        <taxon>Acidobacteriota</taxon>
        <taxon>Holophagae</taxon>
        <taxon>Holophagales</taxon>
        <taxon>Holophagaceae</taxon>
        <taxon>Geothrix</taxon>
    </lineage>
</organism>
<dbReference type="EMBL" id="JADKIO010000005">
    <property type="protein sequence ID" value="MBK9795461.1"/>
    <property type="molecule type" value="Genomic_DNA"/>
</dbReference>
<proteinExistence type="predicted"/>
<evidence type="ECO:0000313" key="7">
    <source>
        <dbReference type="Proteomes" id="UP000886657"/>
    </source>
</evidence>
<dbReference type="NCBIfam" id="NF040521">
    <property type="entry name" value="C45_proenzyme"/>
    <property type="match status" value="1"/>
</dbReference>